<sequence>MKLEDFDQMLNKIIQTIELKYYEVDYNNIIVNPSQFYEGYLEIVQELNIPLISKTDFIKNLKESHYFIKSKKSYRFKGRITSVFYLLKI</sequence>
<dbReference type="RefSeq" id="WP_121935625.1">
    <property type="nucleotide sequence ID" value="NZ_RDOJ01000024.1"/>
</dbReference>
<evidence type="ECO:0000313" key="2">
    <source>
        <dbReference type="Proteomes" id="UP000275348"/>
    </source>
</evidence>
<protein>
    <submittedName>
        <fullName evidence="1">Uncharacterized protein</fullName>
    </submittedName>
</protein>
<gene>
    <name evidence="1" type="ORF">EAH69_12895</name>
</gene>
<reference evidence="1 2" key="1">
    <citation type="submission" date="2018-10" db="EMBL/GenBank/DDBJ databases">
        <authorList>
            <person name="Chen X."/>
        </authorList>
    </citation>
    <scope>NUCLEOTIDE SEQUENCE [LARGE SCALE GENOMIC DNA]</scope>
    <source>
        <strain evidence="1 2">YIM 102668</strain>
    </source>
</reference>
<organism evidence="1 2">
    <name type="scientific">Faecalibacter macacae</name>
    <dbReference type="NCBI Taxonomy" id="1859289"/>
    <lineage>
        <taxon>Bacteria</taxon>
        <taxon>Pseudomonadati</taxon>
        <taxon>Bacteroidota</taxon>
        <taxon>Flavobacteriia</taxon>
        <taxon>Flavobacteriales</taxon>
        <taxon>Weeksellaceae</taxon>
        <taxon>Faecalibacter</taxon>
    </lineage>
</organism>
<keyword evidence="2" id="KW-1185">Reference proteome</keyword>
<dbReference type="EMBL" id="RDOJ01000024">
    <property type="protein sequence ID" value="RLZ06586.1"/>
    <property type="molecule type" value="Genomic_DNA"/>
</dbReference>
<proteinExistence type="predicted"/>
<comment type="caution">
    <text evidence="1">The sequence shown here is derived from an EMBL/GenBank/DDBJ whole genome shotgun (WGS) entry which is preliminary data.</text>
</comment>
<evidence type="ECO:0000313" key="1">
    <source>
        <dbReference type="EMBL" id="RLZ06586.1"/>
    </source>
</evidence>
<accession>A0A3L9M3P3</accession>
<dbReference type="AlphaFoldDB" id="A0A3L9M3P3"/>
<name>A0A3L9M3P3_9FLAO</name>
<dbReference type="Proteomes" id="UP000275348">
    <property type="component" value="Unassembled WGS sequence"/>
</dbReference>